<reference evidence="1" key="3">
    <citation type="submission" date="2025-09" db="UniProtKB">
        <authorList>
            <consortium name="Ensembl"/>
        </authorList>
    </citation>
    <scope>IDENTIFICATION</scope>
</reference>
<evidence type="ECO:0000313" key="2">
    <source>
        <dbReference type="Proteomes" id="UP000472263"/>
    </source>
</evidence>
<dbReference type="AlphaFoldDB" id="A0A667XC76"/>
<protein>
    <submittedName>
        <fullName evidence="1">Uncharacterized protein</fullName>
    </submittedName>
</protein>
<dbReference type="Ensembl" id="ENSMMDT00005006702.1">
    <property type="protein sequence ID" value="ENSMMDP00005006531.1"/>
    <property type="gene ID" value="ENSMMDG00005003581.1"/>
</dbReference>
<dbReference type="Proteomes" id="UP000472263">
    <property type="component" value="Chromosome 21"/>
</dbReference>
<name>A0A667XC76_9TELE</name>
<evidence type="ECO:0000313" key="1">
    <source>
        <dbReference type="Ensembl" id="ENSMMDP00005006531.1"/>
    </source>
</evidence>
<proteinExistence type="predicted"/>
<dbReference type="InParanoid" id="A0A667XC76"/>
<reference evidence="1" key="2">
    <citation type="submission" date="2025-08" db="UniProtKB">
        <authorList>
            <consortium name="Ensembl"/>
        </authorList>
    </citation>
    <scope>IDENTIFICATION</scope>
</reference>
<reference evidence="1" key="1">
    <citation type="submission" date="2019-06" db="EMBL/GenBank/DDBJ databases">
        <authorList>
            <consortium name="Wellcome Sanger Institute Data Sharing"/>
        </authorList>
    </citation>
    <scope>NUCLEOTIDE SEQUENCE [LARGE SCALE GENOMIC DNA]</scope>
</reference>
<keyword evidence="2" id="KW-1185">Reference proteome</keyword>
<organism evidence="1 2">
    <name type="scientific">Myripristis murdjan</name>
    <name type="common">pinecone soldierfish</name>
    <dbReference type="NCBI Taxonomy" id="586833"/>
    <lineage>
        <taxon>Eukaryota</taxon>
        <taxon>Metazoa</taxon>
        <taxon>Chordata</taxon>
        <taxon>Craniata</taxon>
        <taxon>Vertebrata</taxon>
        <taxon>Euteleostomi</taxon>
        <taxon>Actinopterygii</taxon>
        <taxon>Neopterygii</taxon>
        <taxon>Teleostei</taxon>
        <taxon>Neoteleostei</taxon>
        <taxon>Acanthomorphata</taxon>
        <taxon>Holocentriformes</taxon>
        <taxon>Holocentridae</taxon>
        <taxon>Myripristis</taxon>
    </lineage>
</organism>
<sequence>MGLHTNDQLQPNHISSEPYLARSHSICGKWFFPPGHCVALCQPSDTLIISEAYICRGRPCIGLPLSPMHLPGGVTHPHASQSPLLRKLSR</sequence>
<accession>A0A667XC76</accession>